<dbReference type="EMBL" id="MG018930">
    <property type="protein sequence ID" value="ATW58261.1"/>
    <property type="molecule type" value="Genomic_DNA"/>
</dbReference>
<proteinExistence type="predicted"/>
<organism evidence="1 2">
    <name type="scientific">Pseudomonas phage ventosus</name>
    <dbReference type="NCBI Taxonomy" id="2048980"/>
    <lineage>
        <taxon>Viruses</taxon>
        <taxon>Duplodnaviria</taxon>
        <taxon>Heunggongvirae</taxon>
        <taxon>Uroviricota</taxon>
        <taxon>Caudoviricetes</taxon>
        <taxon>Vandenendeviridae</taxon>
        <taxon>Gorskivirinae</taxon>
        <taxon>Ventosusvirus</taxon>
        <taxon>Ventosusvirus ventosus</taxon>
    </lineage>
</organism>
<evidence type="ECO:0000313" key="1">
    <source>
        <dbReference type="EMBL" id="ATW58261.1"/>
    </source>
</evidence>
<accession>A0A2H4P7X7</accession>
<keyword evidence="2" id="KW-1185">Reference proteome</keyword>
<protein>
    <submittedName>
        <fullName evidence="1">Uncharacterized protein</fullName>
    </submittedName>
</protein>
<name>A0A2H4P7X7_9CAUD</name>
<evidence type="ECO:0000313" key="2">
    <source>
        <dbReference type="Proteomes" id="UP000241096"/>
    </source>
</evidence>
<sequence length="70" mass="7789">MKSRLKMQFTGGRYPEVFVLAQVKVNFFWETIAKVEVAGGRDVHAAKELATARLHSYTTSGFGENGVIEL</sequence>
<reference evidence="1 2" key="1">
    <citation type="submission" date="2017-09" db="EMBL/GenBank/DDBJ databases">
        <authorList>
            <person name="Ehlers B."/>
            <person name="Leendertz F.H."/>
        </authorList>
    </citation>
    <scope>NUCLEOTIDE SEQUENCE [LARGE SCALE GENOMIC DNA]</scope>
</reference>
<gene>
    <name evidence="1" type="ORF">CNR37_00054</name>
</gene>
<dbReference type="Proteomes" id="UP000241096">
    <property type="component" value="Segment"/>
</dbReference>